<evidence type="ECO:0000256" key="3">
    <source>
        <dbReference type="RuleBase" id="RU004019"/>
    </source>
</evidence>
<dbReference type="PROSITE" id="PS51433">
    <property type="entry name" value="PNT"/>
    <property type="match status" value="1"/>
</dbReference>
<dbReference type="PROSITE" id="PS50061">
    <property type="entry name" value="ETS_DOMAIN_3"/>
    <property type="match status" value="1"/>
</dbReference>
<dbReference type="Pfam" id="PF00178">
    <property type="entry name" value="Ets"/>
    <property type="match status" value="1"/>
</dbReference>
<keyword evidence="3" id="KW-0539">Nucleus</keyword>
<dbReference type="PROSITE" id="PS00346">
    <property type="entry name" value="ETS_DOMAIN_2"/>
    <property type="match status" value="1"/>
</dbReference>
<dbReference type="FunFam" id="1.10.150.50:FF:000014">
    <property type="entry name" value="Protein c-ets-1 isoform 1"/>
    <property type="match status" value="1"/>
</dbReference>
<dbReference type="Gene3D" id="1.10.10.10">
    <property type="entry name" value="Winged helix-like DNA-binding domain superfamily/Winged helix DNA-binding domain"/>
    <property type="match status" value="1"/>
</dbReference>
<feature type="domain" description="ETS" evidence="5">
    <location>
        <begin position="384"/>
        <end position="442"/>
    </location>
</feature>
<protein>
    <submittedName>
        <fullName evidence="7">Protein C-ets-2</fullName>
    </submittedName>
</protein>
<dbReference type="GO" id="GO:0043565">
    <property type="term" value="F:sequence-specific DNA binding"/>
    <property type="evidence" value="ECO:0007669"/>
    <property type="project" value="InterPro"/>
</dbReference>
<comment type="subcellular location">
    <subcellularLocation>
        <location evidence="3">Nucleus</location>
    </subcellularLocation>
</comment>
<name>A0A6A4VQ88_AMPAM</name>
<dbReference type="InterPro" id="IPR046328">
    <property type="entry name" value="ETS_fam"/>
</dbReference>
<dbReference type="PRINTS" id="PR00454">
    <property type="entry name" value="ETSDOMAIN"/>
</dbReference>
<dbReference type="AlphaFoldDB" id="A0A6A4VQ88"/>
<dbReference type="SUPFAM" id="SSF46785">
    <property type="entry name" value="Winged helix' DNA-binding domain"/>
    <property type="match status" value="1"/>
</dbReference>
<evidence type="ECO:0000313" key="7">
    <source>
        <dbReference type="EMBL" id="KAF0291421.1"/>
    </source>
</evidence>
<organism evidence="7 8">
    <name type="scientific">Amphibalanus amphitrite</name>
    <name type="common">Striped barnacle</name>
    <name type="synonym">Balanus amphitrite</name>
    <dbReference type="NCBI Taxonomy" id="1232801"/>
    <lineage>
        <taxon>Eukaryota</taxon>
        <taxon>Metazoa</taxon>
        <taxon>Ecdysozoa</taxon>
        <taxon>Arthropoda</taxon>
        <taxon>Crustacea</taxon>
        <taxon>Multicrustacea</taxon>
        <taxon>Cirripedia</taxon>
        <taxon>Thoracica</taxon>
        <taxon>Thoracicalcarea</taxon>
        <taxon>Balanomorpha</taxon>
        <taxon>Balanoidea</taxon>
        <taxon>Balanidae</taxon>
        <taxon>Amphibalaninae</taxon>
        <taxon>Amphibalanus</taxon>
    </lineage>
</organism>
<feature type="compositionally biased region" description="Pro residues" evidence="4">
    <location>
        <begin position="206"/>
        <end position="215"/>
    </location>
</feature>
<dbReference type="InterPro" id="IPR036388">
    <property type="entry name" value="WH-like_DNA-bd_sf"/>
</dbReference>
<dbReference type="Proteomes" id="UP000440578">
    <property type="component" value="Unassembled WGS sequence"/>
</dbReference>
<evidence type="ECO:0000313" key="8">
    <source>
        <dbReference type="Proteomes" id="UP000440578"/>
    </source>
</evidence>
<gene>
    <name evidence="7" type="primary">ETS2</name>
    <name evidence="7" type="ORF">FJT64_010487</name>
</gene>
<sequence length="470" mass="52816">MAQTSHMLNSRMFQKPEPVLPRAALLKPNKKARDLPNQVPPLTPGTNKKIADALMASFDNWNKEQERRNIPKDPRQWTQMDVVHWLCWATNEFCMEGVEIDKFNMTGREMCAMGKDNFLERTPQWMGDILWEHLENLQRECEQAKASLENIPTSLYESVADPELHRYLDTCAKPPPAQLTPSHALAATQPPPVPPQSVPTPMNSSPGPPCAPAPAPAHLQHGQHTQPFGGAYGAQMAEPMQGMGDEPPAYVPQHYEPEYPHMADPHHPPYAESGSPEFYPASGLELKYRPPHKLYPPASRYEGYADHYGPGAGGFGGEQHYQTVPQAAEWHPELMGHGPPHPAFLPPHHRALDSPLQAEVKPGMMTPGYPQGGAGPCFTGSGPIQLWQFLLELLTGQVARRWGNRKNKPKMNYEKLSRGLRYYYDKNIIHKTAGKRYVYRFVCDLQSLLGYTPEELHAMVDLKPDKKEDD</sequence>
<dbReference type="Pfam" id="PF02198">
    <property type="entry name" value="SAM_PNT"/>
    <property type="match status" value="1"/>
</dbReference>
<dbReference type="InterPro" id="IPR013761">
    <property type="entry name" value="SAM/pointed_sf"/>
</dbReference>
<dbReference type="PANTHER" id="PTHR11849">
    <property type="entry name" value="ETS"/>
    <property type="match status" value="1"/>
</dbReference>
<dbReference type="GO" id="GO:0000981">
    <property type="term" value="F:DNA-binding transcription factor activity, RNA polymerase II-specific"/>
    <property type="evidence" value="ECO:0007669"/>
    <property type="project" value="TreeGrafter"/>
</dbReference>
<dbReference type="OrthoDB" id="10067219at2759"/>
<dbReference type="InterPro" id="IPR000418">
    <property type="entry name" value="Ets_dom"/>
</dbReference>
<dbReference type="GO" id="GO:0005634">
    <property type="term" value="C:nucleus"/>
    <property type="evidence" value="ECO:0007669"/>
    <property type="project" value="UniProtKB-SubCell"/>
</dbReference>
<dbReference type="PROSITE" id="PS00345">
    <property type="entry name" value="ETS_DOMAIN_1"/>
    <property type="match status" value="1"/>
</dbReference>
<feature type="compositionally biased region" description="Pro residues" evidence="4">
    <location>
        <begin position="189"/>
        <end position="198"/>
    </location>
</feature>
<comment type="caution">
    <text evidence="7">The sequence shown here is derived from an EMBL/GenBank/DDBJ whole genome shotgun (WGS) entry which is preliminary data.</text>
</comment>
<reference evidence="7 8" key="1">
    <citation type="submission" date="2019-07" db="EMBL/GenBank/DDBJ databases">
        <title>Draft genome assembly of a fouling barnacle, Amphibalanus amphitrite (Darwin, 1854): The first reference genome for Thecostraca.</title>
        <authorList>
            <person name="Kim W."/>
        </authorList>
    </citation>
    <scope>NUCLEOTIDE SEQUENCE [LARGE SCALE GENOMIC DNA]</scope>
    <source>
        <strain evidence="7">SNU_AA5</strain>
        <tissue evidence="7">Soma without cirri and trophi</tissue>
    </source>
</reference>
<feature type="domain" description="PNT" evidence="6">
    <location>
        <begin position="56"/>
        <end position="141"/>
    </location>
</feature>
<dbReference type="GO" id="GO:0030154">
    <property type="term" value="P:cell differentiation"/>
    <property type="evidence" value="ECO:0007669"/>
    <property type="project" value="TreeGrafter"/>
</dbReference>
<feature type="region of interest" description="Disordered" evidence="4">
    <location>
        <begin position="169"/>
        <end position="252"/>
    </location>
</feature>
<dbReference type="SUPFAM" id="SSF47769">
    <property type="entry name" value="SAM/Pointed domain"/>
    <property type="match status" value="1"/>
</dbReference>
<proteinExistence type="inferred from homology"/>
<dbReference type="EMBL" id="VIIS01001883">
    <property type="protein sequence ID" value="KAF0291421.1"/>
    <property type="molecule type" value="Genomic_DNA"/>
</dbReference>
<evidence type="ECO:0000259" key="5">
    <source>
        <dbReference type="PROSITE" id="PS50061"/>
    </source>
</evidence>
<dbReference type="Gene3D" id="1.10.150.50">
    <property type="entry name" value="Transcription Factor, Ets-1"/>
    <property type="match status" value="1"/>
</dbReference>
<dbReference type="SMART" id="SM00251">
    <property type="entry name" value="SAM_PNT"/>
    <property type="match status" value="1"/>
</dbReference>
<dbReference type="InterPro" id="IPR003118">
    <property type="entry name" value="Pointed_dom"/>
</dbReference>
<keyword evidence="8" id="KW-1185">Reference proteome</keyword>
<comment type="similarity">
    <text evidence="1 3">Belongs to the ETS family.</text>
</comment>
<keyword evidence="2 3" id="KW-0238">DNA-binding</keyword>
<evidence type="ECO:0000256" key="1">
    <source>
        <dbReference type="ARBA" id="ARBA00005562"/>
    </source>
</evidence>
<accession>A0A6A4VQ88</accession>
<dbReference type="PANTHER" id="PTHR11849:SF314">
    <property type="entry name" value="PROTEIN C-ETS-1"/>
    <property type="match status" value="1"/>
</dbReference>
<evidence type="ECO:0000256" key="2">
    <source>
        <dbReference type="ARBA" id="ARBA00023125"/>
    </source>
</evidence>
<evidence type="ECO:0000259" key="6">
    <source>
        <dbReference type="PROSITE" id="PS51433"/>
    </source>
</evidence>
<dbReference type="SMART" id="SM00413">
    <property type="entry name" value="ETS"/>
    <property type="match status" value="1"/>
</dbReference>
<evidence type="ECO:0000256" key="4">
    <source>
        <dbReference type="SAM" id="MobiDB-lite"/>
    </source>
</evidence>
<dbReference type="InterPro" id="IPR036390">
    <property type="entry name" value="WH_DNA-bd_sf"/>
</dbReference>